<organism evidence="1 2">
    <name type="scientific">Phocaeicola coprophilus</name>
    <dbReference type="NCBI Taxonomy" id="387090"/>
    <lineage>
        <taxon>Bacteria</taxon>
        <taxon>Pseudomonadati</taxon>
        <taxon>Bacteroidota</taxon>
        <taxon>Bacteroidia</taxon>
        <taxon>Bacteroidales</taxon>
        <taxon>Bacteroidaceae</taxon>
        <taxon>Phocaeicola</taxon>
    </lineage>
</organism>
<sequence length="427" mass="47045">MLSKKVLISALFVAGSAAVCAQTSTNSPYTRYGLGDLSDQAFANNAAMGGIGYGLRNSLNINTMNPASYSSVDSLSFMFDIGMSLKSSNYREGGINSNAKNSSFDYVAMQFRLHPRLGIAFGFTPYSTVGYKFGKTSSIEGSDVTITNVFYGEGGLQQIFGGLGFKILDNLSIGANAGYLYGDINYQTAASFSNRGDQTITYNNLSVKSYNVSFGLQYTQPFNKDNSLTIGLVYGLGHNMNSTEVKGIQVTADNTSSSTSDSYNVVNEREEYNGYGIPHTFGAGLTFTHKQKLTIGADYTLQQWSKAKYNNTEGLYYQDRSKVAVGAEYTPNLLSRNYLGRIRYRVGAYYSTPYLNNLPTGEGPSEYGVSAGFGFPLYLFQKHTMLSITGQYVRVSPSISRMLSEDRFVIKLGLTFNERWFMKWRVQ</sequence>
<proteinExistence type="predicted"/>
<gene>
    <name evidence="1" type="ORF">DW921_07500</name>
</gene>
<dbReference type="SUPFAM" id="SSF56935">
    <property type="entry name" value="Porins"/>
    <property type="match status" value="1"/>
</dbReference>
<dbReference type="AlphaFoldDB" id="A0A413T071"/>
<comment type="caution">
    <text evidence="1">The sequence shown here is derived from an EMBL/GenBank/DDBJ whole genome shotgun (WGS) entry which is preliminary data.</text>
</comment>
<dbReference type="EMBL" id="QSFT01000013">
    <property type="protein sequence ID" value="RHA75882.1"/>
    <property type="molecule type" value="Genomic_DNA"/>
</dbReference>
<protein>
    <recommendedName>
        <fullName evidence="3">Outer membrane protein</fullName>
    </recommendedName>
</protein>
<evidence type="ECO:0000313" key="1">
    <source>
        <dbReference type="EMBL" id="RHA75882.1"/>
    </source>
</evidence>
<dbReference type="RefSeq" id="WP_008141344.1">
    <property type="nucleotide sequence ID" value="NZ_CABJGD010000013.1"/>
</dbReference>
<name>A0A413T071_9BACT</name>
<dbReference type="Gene3D" id="2.40.160.60">
    <property type="entry name" value="Outer membrane protein transport protein (OMPP1/FadL/TodX)"/>
    <property type="match status" value="1"/>
</dbReference>
<evidence type="ECO:0000313" key="2">
    <source>
        <dbReference type="Proteomes" id="UP000283855"/>
    </source>
</evidence>
<accession>A0A413T071</accession>
<dbReference type="Proteomes" id="UP000283855">
    <property type="component" value="Unassembled WGS sequence"/>
</dbReference>
<dbReference type="GeneID" id="78405219"/>
<evidence type="ECO:0008006" key="3">
    <source>
        <dbReference type="Google" id="ProtNLM"/>
    </source>
</evidence>
<reference evidence="1 2" key="1">
    <citation type="submission" date="2018-08" db="EMBL/GenBank/DDBJ databases">
        <title>A genome reference for cultivated species of the human gut microbiota.</title>
        <authorList>
            <person name="Zou Y."/>
            <person name="Xue W."/>
            <person name="Luo G."/>
        </authorList>
    </citation>
    <scope>NUCLEOTIDE SEQUENCE [LARGE SCALE GENOMIC DNA]</scope>
    <source>
        <strain evidence="1 2">AM42-38</strain>
    </source>
</reference>